<accession>A0ABT0SRE5</accession>
<organism evidence="1 2">
    <name type="scientific">Halomonas llamarensis</name>
    <dbReference type="NCBI Taxonomy" id="2945104"/>
    <lineage>
        <taxon>Bacteria</taxon>
        <taxon>Pseudomonadati</taxon>
        <taxon>Pseudomonadota</taxon>
        <taxon>Gammaproteobacteria</taxon>
        <taxon>Oceanospirillales</taxon>
        <taxon>Halomonadaceae</taxon>
        <taxon>Halomonas</taxon>
    </lineage>
</organism>
<name>A0ABT0SRE5_9GAMM</name>
<dbReference type="InterPro" id="IPR058248">
    <property type="entry name" value="Lxx211020-like"/>
</dbReference>
<keyword evidence="2" id="KW-1185">Reference proteome</keyword>
<evidence type="ECO:0000313" key="1">
    <source>
        <dbReference type="EMBL" id="MCL7930383.1"/>
    </source>
</evidence>
<protein>
    <submittedName>
        <fullName evidence="1">Copper chaperone PCu(A)C</fullName>
    </submittedName>
</protein>
<dbReference type="Gene3D" id="2.60.40.1890">
    <property type="entry name" value="PCu(A)C copper chaperone"/>
    <property type="match status" value="1"/>
</dbReference>
<sequence>MLPTPLANLPRPMRILCLTLLLFFAMPSVLFAADLQISDARIRLLPGDIPAAGYVTLTNAGENDTTLIGAESAAFDNVSIHQSVTQDGVATMQHVDQLTVAAGEKVKLAPGGYHLMLMKRKHPIDVGDEIEITLLLRNGQQLNAKFHAGAPTTQ</sequence>
<dbReference type="RefSeq" id="WP_250081903.1">
    <property type="nucleotide sequence ID" value="NZ_JAMJPJ010000015.1"/>
</dbReference>
<dbReference type="Proteomes" id="UP001165308">
    <property type="component" value="Unassembled WGS sequence"/>
</dbReference>
<dbReference type="EMBL" id="JAMJPJ010000015">
    <property type="protein sequence ID" value="MCL7930383.1"/>
    <property type="molecule type" value="Genomic_DNA"/>
</dbReference>
<gene>
    <name evidence="1" type="ORF">M8006_10420</name>
</gene>
<proteinExistence type="predicted"/>
<evidence type="ECO:0000313" key="2">
    <source>
        <dbReference type="Proteomes" id="UP001165308"/>
    </source>
</evidence>
<dbReference type="InterPro" id="IPR036182">
    <property type="entry name" value="PCuAC_sf"/>
</dbReference>
<dbReference type="SUPFAM" id="SSF110087">
    <property type="entry name" value="DR1885-like metal-binding protein"/>
    <property type="match status" value="1"/>
</dbReference>
<dbReference type="PANTHER" id="PTHR36302:SF1">
    <property type="entry name" value="COPPER CHAPERONE PCU(A)C"/>
    <property type="match status" value="1"/>
</dbReference>
<comment type="caution">
    <text evidence="1">The sequence shown here is derived from an EMBL/GenBank/DDBJ whole genome shotgun (WGS) entry which is preliminary data.</text>
</comment>
<dbReference type="Pfam" id="PF04314">
    <property type="entry name" value="PCuAC"/>
    <property type="match status" value="1"/>
</dbReference>
<reference evidence="1" key="1">
    <citation type="submission" date="2022-05" db="EMBL/GenBank/DDBJ databases">
        <title>Halomonas geminus sp. nov. and Halomonas llamarensis sp. nov. isolated from high-altitude salars of the Atacama Desert.</title>
        <authorList>
            <person name="Hintersatz C."/>
            <person name="Rojas L.A."/>
            <person name="Wei T.-S."/>
            <person name="Kutschke S."/>
            <person name="Lehmann F."/>
            <person name="Jain R."/>
            <person name="Pollmann K."/>
        </authorList>
    </citation>
    <scope>NUCLEOTIDE SEQUENCE</scope>
    <source>
        <strain evidence="1">ATCHA</strain>
    </source>
</reference>
<dbReference type="InterPro" id="IPR007410">
    <property type="entry name" value="LpqE-like"/>
</dbReference>
<dbReference type="PANTHER" id="PTHR36302">
    <property type="entry name" value="BLR7088 PROTEIN"/>
    <property type="match status" value="1"/>
</dbReference>